<dbReference type="KEGG" id="tig:THII_3037"/>
<feature type="domain" description="PPM-type phosphatase" evidence="1">
    <location>
        <begin position="5"/>
        <end position="251"/>
    </location>
</feature>
<dbReference type="STRING" id="40754.THII_3037"/>
<sequence>MRIKIIGLSDTGQVREHNEDCIASDESLDLVILADGMGGCQAGEVASAMAVKTILQELRGLLKTLFRNQRHAQQRYHYATIQLEQAILKANQVIYEASAQQTRYQGMGTTIVAALFNKRFVSIAHVGDSRLYRLRGDEFRQLTKDHTVVQDLIDAGLLNSEQARYDARKHWVTRALGIDKQVKVDIQEQNTSAQDIYLLCSDGLSDMLDDTEIQVILKRTNRSLESSARLLIEMANKKGGDDNISLILVRPLPLQKSWLQRLFRG</sequence>
<evidence type="ECO:0000259" key="1">
    <source>
        <dbReference type="PROSITE" id="PS51746"/>
    </source>
</evidence>
<keyword evidence="3" id="KW-1185">Reference proteome</keyword>
<gene>
    <name evidence="2" type="ORF">THII_3037</name>
</gene>
<dbReference type="CDD" id="cd00143">
    <property type="entry name" value="PP2Cc"/>
    <property type="match status" value="1"/>
</dbReference>
<dbReference type="InterPro" id="IPR015655">
    <property type="entry name" value="PP2C"/>
</dbReference>
<dbReference type="Proteomes" id="UP000031623">
    <property type="component" value="Chromosome"/>
</dbReference>
<name>A0A090AIX1_9GAMM</name>
<dbReference type="InterPro" id="IPR001932">
    <property type="entry name" value="PPM-type_phosphatase-like_dom"/>
</dbReference>
<accession>A0A090AIX1</accession>
<dbReference type="Pfam" id="PF13672">
    <property type="entry name" value="PP2C_2"/>
    <property type="match status" value="1"/>
</dbReference>
<protein>
    <submittedName>
        <fullName evidence="2">Protein phosphatase 2C-like protein</fullName>
    </submittedName>
</protein>
<evidence type="ECO:0000313" key="2">
    <source>
        <dbReference type="EMBL" id="BAP57334.1"/>
    </source>
</evidence>
<dbReference type="EMBL" id="AP014633">
    <property type="protein sequence ID" value="BAP57334.1"/>
    <property type="molecule type" value="Genomic_DNA"/>
</dbReference>
<dbReference type="SMART" id="SM00331">
    <property type="entry name" value="PP2C_SIG"/>
    <property type="match status" value="1"/>
</dbReference>
<dbReference type="HOGENOM" id="CLU_034545_4_1_6"/>
<dbReference type="OrthoDB" id="9816047at2"/>
<evidence type="ECO:0000313" key="3">
    <source>
        <dbReference type="Proteomes" id="UP000031623"/>
    </source>
</evidence>
<organism evidence="2 3">
    <name type="scientific">Thioploca ingrica</name>
    <dbReference type="NCBI Taxonomy" id="40754"/>
    <lineage>
        <taxon>Bacteria</taxon>
        <taxon>Pseudomonadati</taxon>
        <taxon>Pseudomonadota</taxon>
        <taxon>Gammaproteobacteria</taxon>
        <taxon>Thiotrichales</taxon>
        <taxon>Thiotrichaceae</taxon>
        <taxon>Thioploca</taxon>
    </lineage>
</organism>
<dbReference type="PROSITE" id="PS51746">
    <property type="entry name" value="PPM_2"/>
    <property type="match status" value="1"/>
</dbReference>
<dbReference type="GO" id="GO:0004722">
    <property type="term" value="F:protein serine/threonine phosphatase activity"/>
    <property type="evidence" value="ECO:0007669"/>
    <property type="project" value="InterPro"/>
</dbReference>
<dbReference type="SMART" id="SM00332">
    <property type="entry name" value="PP2Cc"/>
    <property type="match status" value="1"/>
</dbReference>
<dbReference type="AlphaFoldDB" id="A0A090AIX1"/>
<dbReference type="PANTHER" id="PTHR47992">
    <property type="entry name" value="PROTEIN PHOSPHATASE"/>
    <property type="match status" value="1"/>
</dbReference>
<dbReference type="Gene3D" id="3.60.40.10">
    <property type="entry name" value="PPM-type phosphatase domain"/>
    <property type="match status" value="1"/>
</dbReference>
<proteinExistence type="predicted"/>
<dbReference type="NCBIfam" id="NF033484">
    <property type="entry name" value="Stp1_PP2C_phos"/>
    <property type="match status" value="1"/>
</dbReference>
<dbReference type="InterPro" id="IPR036457">
    <property type="entry name" value="PPM-type-like_dom_sf"/>
</dbReference>
<reference evidence="2 3" key="1">
    <citation type="journal article" date="2014" name="ISME J.">
        <title>Ecophysiology of Thioploca ingrica as revealed by the complete genome sequence supplemented with proteomic evidence.</title>
        <authorList>
            <person name="Kojima H."/>
            <person name="Ogura Y."/>
            <person name="Yamamoto N."/>
            <person name="Togashi T."/>
            <person name="Mori H."/>
            <person name="Watanabe T."/>
            <person name="Nemoto F."/>
            <person name="Kurokawa K."/>
            <person name="Hayashi T."/>
            <person name="Fukui M."/>
        </authorList>
    </citation>
    <scope>NUCLEOTIDE SEQUENCE [LARGE SCALE GENOMIC DNA]</scope>
</reference>
<dbReference type="SUPFAM" id="SSF81606">
    <property type="entry name" value="PP2C-like"/>
    <property type="match status" value="1"/>
</dbReference>